<dbReference type="InterPro" id="IPR008969">
    <property type="entry name" value="CarboxyPept-like_regulatory"/>
</dbReference>
<feature type="transmembrane region" description="Helical" evidence="8">
    <location>
        <begin position="379"/>
        <end position="398"/>
    </location>
</feature>
<evidence type="ECO:0000313" key="10">
    <source>
        <dbReference type="EMBL" id="ABS05579.1"/>
    </source>
</evidence>
<sequence length="1058" mass="107123">MATLLYRLGRFSARRHWLVLAVWAVLLAVLGGLAYGVEKTAATDTSFSIPGTEASEGLDLVEEKFSAGANDATATVVFQAPAGQTLTTAENAGALQGVLAQLRGIEGVVSVSDPLAPQTPMVSRDQTIASSTVTFDGLVGDVTPEQVEALQAATDHDAGPVRVEMTSQVVTTEAGHTSEAIGVAVAALVLVLTYGALAAAGANLLTAGIGVGAGILGITALGNVVSLSATTPALAGMLGLAVGIDYALFVFARTRTELRRGVGLDQAIAKATGTAGTAVVFAGTTVVIALVGLSVVNIPFLTQMGLAAAATVAIAVVVALTAVPAFLKVLGLRVLPKKERHRDPAGLRAAAESDDHALADLAGPGLLGRWARGVTGHPVLALLAAVVLVGAVAIPVASMRTALPSAENDDPASSSRQAYDLLVQGFGPGSQSTLIVLVNGDDAAAVATAAGEVATRVQGLDDVAAVLPGIPSADGTAQLITVVPASGPTDEKTSELVRDLRSATSGTDGAEVLVTGQTALDIDVTDSLNDALPVYIALIVVLALFLLIMLFRSLAVPLLATVGFLLSLGASLGAVVAIYQWGWLSDVFGVAQPAPLLSFMPVLVVGILFGLAMDYQMFLVSAIHEQHAHGRRPKDAVLAGFRRSGPVVVAAALIMSGVFVGFATSGDQIIGSIGMALTVGVLADALVVRMVIMPAALTLLGDAAWWMPRWMQRLVPNVDAEGRSLEALLAAGDTGATATATAPAPEAAPSRADSPAEVPVPREERRHPVDPALAATPHGMPAEQRVARVAADLPLGIVGLVTDPAGHPLAGAALTITDQAGRQVARAGSDEVGLYELPLTAGGTFVLIVAAAEARPAAHLVAVSDRTVRHDVRLVGNAALHGVLTGADGTQPVGGGVLTLLDVRGDVVATTRSDASGQYRFGDLVAGSYILSVLGESFRPVAQAVEVGPGADLAVDVRLSHGGRLIGQVSAGSDGRGVPEASVTLVDDGGAVVDSATTDTGGSFHFDDLSQGRYTLTAAGHPPVATAVEVEEGGHREVTVELGGPRRADGGPGSPAAR</sequence>
<feature type="transmembrane region" description="Helical" evidence="8">
    <location>
        <begin position="273"/>
        <end position="300"/>
    </location>
</feature>
<evidence type="ECO:0000256" key="1">
    <source>
        <dbReference type="ARBA" id="ARBA00004651"/>
    </source>
</evidence>
<evidence type="ECO:0000256" key="3">
    <source>
        <dbReference type="ARBA" id="ARBA00022475"/>
    </source>
</evidence>
<dbReference type="RefSeq" id="WP_012086133.1">
    <property type="nucleotide sequence ID" value="NC_009664.2"/>
</dbReference>
<dbReference type="SUPFAM" id="SSF49464">
    <property type="entry name" value="Carboxypeptidase regulatory domain-like"/>
    <property type="match status" value="1"/>
</dbReference>
<evidence type="ECO:0000313" key="11">
    <source>
        <dbReference type="Proteomes" id="UP000001116"/>
    </source>
</evidence>
<feature type="transmembrane region" description="Helical" evidence="8">
    <location>
        <begin position="669"/>
        <end position="692"/>
    </location>
</feature>
<feature type="transmembrane region" description="Helical" evidence="8">
    <location>
        <begin position="599"/>
        <end position="623"/>
    </location>
</feature>
<reference evidence="11" key="1">
    <citation type="journal article" date="2008" name="PLoS ONE">
        <title>Survival in nuclear waste, extreme resistance, and potential applications gleaned from the genome sequence of Kineococcus radiotolerans SRS30216.</title>
        <authorList>
            <person name="Bagwell C.E."/>
            <person name="Bhat S."/>
            <person name="Hawkins G.M."/>
            <person name="Smith B.W."/>
            <person name="Biswas T."/>
            <person name="Hoover T.R."/>
            <person name="Saunders E."/>
            <person name="Han C.S."/>
            <person name="Tsodikov O.V."/>
            <person name="Shimkets L.J."/>
        </authorList>
    </citation>
    <scope>NUCLEOTIDE SEQUENCE [LARGE SCALE GENOMIC DNA]</scope>
    <source>
        <strain evidence="11">ATCC BAA-149 / DSM 14245 / SRS30216</strain>
    </source>
</reference>
<evidence type="ECO:0000256" key="7">
    <source>
        <dbReference type="SAM" id="MobiDB-lite"/>
    </source>
</evidence>
<dbReference type="InterPro" id="IPR050545">
    <property type="entry name" value="Mycobact_MmpL"/>
</dbReference>
<accession>A6WFJ0</accession>
<dbReference type="HOGENOM" id="CLU_005108_1_3_11"/>
<dbReference type="EMBL" id="CP000750">
    <property type="protein sequence ID" value="ABS05579.1"/>
    <property type="molecule type" value="Genomic_DNA"/>
</dbReference>
<evidence type="ECO:0000256" key="2">
    <source>
        <dbReference type="ARBA" id="ARBA00010157"/>
    </source>
</evidence>
<comment type="similarity">
    <text evidence="2">Belongs to the resistance-nodulation-cell division (RND) (TC 2.A.6) family. MmpL subfamily.</text>
</comment>
<feature type="compositionally biased region" description="Low complexity" evidence="7">
    <location>
        <begin position="736"/>
        <end position="756"/>
    </location>
</feature>
<dbReference type="PANTHER" id="PTHR33406:SF11">
    <property type="entry name" value="MEMBRANE PROTEIN SCO6666-RELATED"/>
    <property type="match status" value="1"/>
</dbReference>
<comment type="subcellular location">
    <subcellularLocation>
        <location evidence="1">Cell membrane</location>
        <topology evidence="1">Multi-pass membrane protein</topology>
    </subcellularLocation>
</comment>
<dbReference type="Gene3D" id="2.60.40.10">
    <property type="entry name" value="Immunoglobulins"/>
    <property type="match status" value="2"/>
</dbReference>
<keyword evidence="3" id="KW-1003">Cell membrane</keyword>
<keyword evidence="4 8" id="KW-0812">Transmembrane</keyword>
<feature type="transmembrane region" description="Helical" evidence="8">
    <location>
        <begin position="306"/>
        <end position="330"/>
    </location>
</feature>
<dbReference type="InterPro" id="IPR004869">
    <property type="entry name" value="MMPL_dom"/>
</dbReference>
<dbReference type="Gene3D" id="1.20.1640.10">
    <property type="entry name" value="Multidrug efflux transporter AcrB transmembrane domain"/>
    <property type="match status" value="2"/>
</dbReference>
<name>A6WFJ0_KINRD</name>
<dbReference type="KEGG" id="kra:Krad_4116"/>
<dbReference type="GO" id="GO:0005975">
    <property type="term" value="P:carbohydrate metabolic process"/>
    <property type="evidence" value="ECO:0007669"/>
    <property type="project" value="UniProtKB-ARBA"/>
</dbReference>
<dbReference type="Pfam" id="PF13620">
    <property type="entry name" value="CarboxypepD_reg"/>
    <property type="match status" value="3"/>
</dbReference>
<dbReference type="SUPFAM" id="SSF49478">
    <property type="entry name" value="Cna protein B-type domain"/>
    <property type="match status" value="2"/>
</dbReference>
<evidence type="ECO:0000256" key="4">
    <source>
        <dbReference type="ARBA" id="ARBA00022692"/>
    </source>
</evidence>
<dbReference type="Pfam" id="PF03176">
    <property type="entry name" value="MMPL"/>
    <property type="match status" value="2"/>
</dbReference>
<dbReference type="Proteomes" id="UP000001116">
    <property type="component" value="Chromosome"/>
</dbReference>
<feature type="transmembrane region" description="Helical" evidence="8">
    <location>
        <begin position="644"/>
        <end position="663"/>
    </location>
</feature>
<feature type="transmembrane region" description="Helical" evidence="8">
    <location>
        <begin position="233"/>
        <end position="252"/>
    </location>
</feature>
<dbReference type="OrthoDB" id="7051771at2"/>
<dbReference type="eggNOG" id="COG4932">
    <property type="taxonomic scope" value="Bacteria"/>
</dbReference>
<feature type="domain" description="SSD" evidence="9">
    <location>
        <begin position="197"/>
        <end position="329"/>
    </location>
</feature>
<gene>
    <name evidence="10" type="ordered locus">Krad_4116</name>
</gene>
<dbReference type="eggNOG" id="COG1033">
    <property type="taxonomic scope" value="Bacteria"/>
</dbReference>
<feature type="transmembrane region" description="Helical" evidence="8">
    <location>
        <begin position="558"/>
        <end position="579"/>
    </location>
</feature>
<keyword evidence="11" id="KW-1185">Reference proteome</keyword>
<dbReference type="InterPro" id="IPR013783">
    <property type="entry name" value="Ig-like_fold"/>
</dbReference>
<dbReference type="AlphaFoldDB" id="A6WFJ0"/>
<dbReference type="GO" id="GO:0005886">
    <property type="term" value="C:plasma membrane"/>
    <property type="evidence" value="ECO:0007669"/>
    <property type="project" value="UniProtKB-SubCell"/>
</dbReference>
<dbReference type="PANTHER" id="PTHR33406">
    <property type="entry name" value="MEMBRANE PROTEIN MJ1562-RELATED"/>
    <property type="match status" value="1"/>
</dbReference>
<organism evidence="10 11">
    <name type="scientific">Kineococcus radiotolerans (strain ATCC BAA-149 / DSM 14245 / SRS30216)</name>
    <dbReference type="NCBI Taxonomy" id="266940"/>
    <lineage>
        <taxon>Bacteria</taxon>
        <taxon>Bacillati</taxon>
        <taxon>Actinomycetota</taxon>
        <taxon>Actinomycetes</taxon>
        <taxon>Kineosporiales</taxon>
        <taxon>Kineosporiaceae</taxon>
        <taxon>Kineococcus</taxon>
    </lineage>
</organism>
<dbReference type="InterPro" id="IPR000731">
    <property type="entry name" value="SSD"/>
</dbReference>
<feature type="region of interest" description="Disordered" evidence="7">
    <location>
        <begin position="736"/>
        <end position="766"/>
    </location>
</feature>
<evidence type="ECO:0000256" key="6">
    <source>
        <dbReference type="ARBA" id="ARBA00023136"/>
    </source>
</evidence>
<feature type="transmembrane region" description="Helical" evidence="8">
    <location>
        <begin position="180"/>
        <end position="197"/>
    </location>
</feature>
<keyword evidence="5 8" id="KW-1133">Transmembrane helix</keyword>
<evidence type="ECO:0000256" key="5">
    <source>
        <dbReference type="ARBA" id="ARBA00022989"/>
    </source>
</evidence>
<dbReference type="SUPFAM" id="SSF82866">
    <property type="entry name" value="Multidrug efflux transporter AcrB transmembrane domain"/>
    <property type="match status" value="2"/>
</dbReference>
<evidence type="ECO:0000256" key="8">
    <source>
        <dbReference type="SAM" id="Phobius"/>
    </source>
</evidence>
<feature type="transmembrane region" description="Helical" evidence="8">
    <location>
        <begin position="204"/>
        <end position="227"/>
    </location>
</feature>
<dbReference type="Gene3D" id="2.60.40.1120">
    <property type="entry name" value="Carboxypeptidase-like, regulatory domain"/>
    <property type="match status" value="1"/>
</dbReference>
<dbReference type="PROSITE" id="PS50156">
    <property type="entry name" value="SSD"/>
    <property type="match status" value="1"/>
</dbReference>
<dbReference type="eggNOG" id="COG2409">
    <property type="taxonomic scope" value="Bacteria"/>
</dbReference>
<proteinExistence type="inferred from homology"/>
<feature type="transmembrane region" description="Helical" evidence="8">
    <location>
        <begin position="532"/>
        <end position="551"/>
    </location>
</feature>
<protein>
    <submittedName>
        <fullName evidence="10">Cna B domain protein</fullName>
    </submittedName>
</protein>
<keyword evidence="6 8" id="KW-0472">Membrane</keyword>
<dbReference type="STRING" id="266940.Krad_4116"/>
<evidence type="ECO:0000259" key="9">
    <source>
        <dbReference type="PROSITE" id="PS50156"/>
    </source>
</evidence>